<dbReference type="InterPro" id="IPR009001">
    <property type="entry name" value="Transl_elong_EF1A/Init_IF2_C"/>
</dbReference>
<dbReference type="Proteomes" id="UP000002709">
    <property type="component" value="Chromosome"/>
</dbReference>
<evidence type="ECO:0000256" key="3">
    <source>
        <dbReference type="ARBA" id="ARBA00022695"/>
    </source>
</evidence>
<dbReference type="SUPFAM" id="SSF50447">
    <property type="entry name" value="Translation proteins"/>
    <property type="match status" value="1"/>
</dbReference>
<dbReference type="PROSITE" id="PS51722">
    <property type="entry name" value="G_TR_2"/>
    <property type="match status" value="1"/>
</dbReference>
<evidence type="ECO:0000256" key="2">
    <source>
        <dbReference type="ARBA" id="ARBA00022679"/>
    </source>
</evidence>
<dbReference type="Gene3D" id="3.40.50.300">
    <property type="entry name" value="P-loop containing nucleotide triphosphate hydrolases"/>
    <property type="match status" value="2"/>
</dbReference>
<organism evidence="8 9">
    <name type="scientific">Chlorobium luteolum (strain DSM 273 / BCRC 81028 / 2530)</name>
    <name type="common">Pelodictyon luteolum</name>
    <dbReference type="NCBI Taxonomy" id="319225"/>
    <lineage>
        <taxon>Bacteria</taxon>
        <taxon>Pseudomonadati</taxon>
        <taxon>Chlorobiota</taxon>
        <taxon>Chlorobiia</taxon>
        <taxon>Chlorobiales</taxon>
        <taxon>Chlorobiaceae</taxon>
        <taxon>Chlorobium/Pelodictyon group</taxon>
        <taxon>Pelodictyon</taxon>
    </lineage>
</organism>
<dbReference type="EC" id="2.7.7.4" evidence="1"/>
<dbReference type="GO" id="GO:0005525">
    <property type="term" value="F:GTP binding"/>
    <property type="evidence" value="ECO:0007669"/>
    <property type="project" value="UniProtKB-KW"/>
</dbReference>
<accession>Q3B2L8</accession>
<dbReference type="RefSeq" id="WP_011358285.1">
    <property type="nucleotide sequence ID" value="NC_007512.1"/>
</dbReference>
<dbReference type="InterPro" id="IPR011779">
    <property type="entry name" value="SO4_adenylTrfase_lsu"/>
</dbReference>
<dbReference type="OrthoDB" id="9804504at2"/>
<dbReference type="SUPFAM" id="SSF52540">
    <property type="entry name" value="P-loop containing nucleoside triphosphate hydrolases"/>
    <property type="match status" value="2"/>
</dbReference>
<dbReference type="eggNOG" id="COG0529">
    <property type="taxonomic scope" value="Bacteria"/>
</dbReference>
<dbReference type="KEGG" id="plt:Plut_1559"/>
<dbReference type="InterPro" id="IPR005225">
    <property type="entry name" value="Small_GTP-bd"/>
</dbReference>
<evidence type="ECO:0000313" key="9">
    <source>
        <dbReference type="Proteomes" id="UP000002709"/>
    </source>
</evidence>
<dbReference type="PRINTS" id="PR00315">
    <property type="entry name" value="ELONGATNFCT"/>
</dbReference>
<evidence type="ECO:0000313" key="8">
    <source>
        <dbReference type="EMBL" id="ABB24413.1"/>
    </source>
</evidence>
<dbReference type="HOGENOM" id="CLU_007265_5_3_10"/>
<dbReference type="GO" id="GO:0003924">
    <property type="term" value="F:GTPase activity"/>
    <property type="evidence" value="ECO:0007669"/>
    <property type="project" value="InterPro"/>
</dbReference>
<dbReference type="GO" id="GO:0005524">
    <property type="term" value="F:ATP binding"/>
    <property type="evidence" value="ECO:0007669"/>
    <property type="project" value="UniProtKB-KW"/>
</dbReference>
<dbReference type="Gene3D" id="2.40.30.10">
    <property type="entry name" value="Translation factors"/>
    <property type="match status" value="2"/>
</dbReference>
<dbReference type="eggNOG" id="COG2895">
    <property type="taxonomic scope" value="Bacteria"/>
</dbReference>
<dbReference type="SUPFAM" id="SSF50465">
    <property type="entry name" value="EF-Tu/eEF-1alpha/eIF2-gamma C-terminal domain"/>
    <property type="match status" value="1"/>
</dbReference>
<dbReference type="NCBIfam" id="TIGR00231">
    <property type="entry name" value="small_GTP"/>
    <property type="match status" value="1"/>
</dbReference>
<proteinExistence type="predicted"/>
<evidence type="ECO:0000259" key="7">
    <source>
        <dbReference type="PROSITE" id="PS51722"/>
    </source>
</evidence>
<dbReference type="InterPro" id="IPR000795">
    <property type="entry name" value="T_Tr_GTP-bd_dom"/>
</dbReference>
<dbReference type="InterPro" id="IPR031157">
    <property type="entry name" value="G_TR_CS"/>
</dbReference>
<sequence>MNGKEQMNIVIVGHVDHGKSTVIGRLLADTGSLPDGKLDAVKESCRRNHKPFEYAFLLDALKDEQAQGITIDMARCFFNTRKRDYIIIDAPGHIEFLKNMVTGASRAEAALLVIDAHEGIQENSRRHGHMVAMLGVKQVSVLVNKMDLAGYRQVDFDALKAEYTAYLRQIDVEPLGFIPVSAREGDNIAAVSASMPWYDGPTVLAQLDRFSTGGGLRDKPFRLPVQDVYKFTGSGDDRRIVAGTIEAGSVNIGDAVLFLPSGKRSSIASVESFNTAVKHSAKAGEAVGVTLATQIYIRPGELMVRPDDPQPEVGARFRANIFWVGRVPMSTEKEYKLKLGTAHATVRLAGILSTLDASDLRLSRTKQQLDNRDVGECILETTRPIAFDLASTSEATGRFVIVDNYEIAGGGIVLENLSGGESILERHIRDRERHWENGNVLVVDRERVHRHRAKFIVIVGPPLTGKRALAKELESMLFRNRYSTYYLGMAAIEHGLEADLRSDEGGAEEKLRRIGELARIMTDAGLIFITVIDDPDDYDIESLKLLNAPNEILVVNVGENRFYRTTPDVILPSVDDIANEISRIADLLLWKEVIDDYQI</sequence>
<keyword evidence="6" id="KW-0342">GTP-binding</keyword>
<dbReference type="InterPro" id="IPR044138">
    <property type="entry name" value="CysN_II"/>
</dbReference>
<feature type="domain" description="Tr-type G" evidence="7">
    <location>
        <begin position="4"/>
        <end position="217"/>
    </location>
</feature>
<dbReference type="STRING" id="319225.Plut_1559"/>
<keyword evidence="2 8" id="KW-0808">Transferase</keyword>
<dbReference type="NCBIfam" id="TIGR02034">
    <property type="entry name" value="CysN"/>
    <property type="match status" value="1"/>
</dbReference>
<keyword evidence="9" id="KW-1185">Reference proteome</keyword>
<reference evidence="9" key="1">
    <citation type="submission" date="2005-08" db="EMBL/GenBank/DDBJ databases">
        <title>Complete sequence of Pelodictyon luteolum DSM 273.</title>
        <authorList>
            <consortium name="US DOE Joint Genome Institute"/>
            <person name="Copeland A."/>
            <person name="Lucas S."/>
            <person name="Lapidus A."/>
            <person name="Barry K."/>
            <person name="Detter J.C."/>
            <person name="Glavina T."/>
            <person name="Hammon N."/>
            <person name="Israni S."/>
            <person name="Pitluck S."/>
            <person name="Bryant D."/>
            <person name="Schmutz J."/>
            <person name="Larimer F."/>
            <person name="Land M."/>
            <person name="Kyrpides N."/>
            <person name="Ivanova N."/>
            <person name="Richardson P."/>
        </authorList>
    </citation>
    <scope>NUCLEOTIDE SEQUENCE [LARGE SCALE GENOMIC DNA]</scope>
    <source>
        <strain evidence="9">DSM 273 / BCRC 81028 / 2530</strain>
    </source>
</reference>
<evidence type="ECO:0000256" key="6">
    <source>
        <dbReference type="ARBA" id="ARBA00023134"/>
    </source>
</evidence>
<dbReference type="InterPro" id="IPR059117">
    <property type="entry name" value="APS_kinase_dom"/>
</dbReference>
<keyword evidence="4" id="KW-0547">Nucleotide-binding</keyword>
<dbReference type="Pfam" id="PF00009">
    <property type="entry name" value="GTP_EFTU"/>
    <property type="match status" value="1"/>
</dbReference>
<dbReference type="Pfam" id="PF22594">
    <property type="entry name" value="GTP-eEF1A_C"/>
    <property type="match status" value="1"/>
</dbReference>
<gene>
    <name evidence="8" type="ordered locus">Plut_1559</name>
</gene>
<dbReference type="PROSITE" id="PS00301">
    <property type="entry name" value="G_TR_1"/>
    <property type="match status" value="1"/>
</dbReference>
<dbReference type="EMBL" id="CP000096">
    <property type="protein sequence ID" value="ABB24413.1"/>
    <property type="molecule type" value="Genomic_DNA"/>
</dbReference>
<dbReference type="PANTHER" id="PTHR23115">
    <property type="entry name" value="TRANSLATION FACTOR"/>
    <property type="match status" value="1"/>
</dbReference>
<dbReference type="InterPro" id="IPR050100">
    <property type="entry name" value="TRAFAC_GTPase_members"/>
</dbReference>
<dbReference type="InterPro" id="IPR027417">
    <property type="entry name" value="P-loop_NTPase"/>
</dbReference>
<dbReference type="GO" id="GO:0004781">
    <property type="term" value="F:sulfate adenylyltransferase (ATP) activity"/>
    <property type="evidence" value="ECO:0007669"/>
    <property type="project" value="UniProtKB-EC"/>
</dbReference>
<name>Q3B2L8_CHLL3</name>
<protein>
    <recommendedName>
        <fullName evidence="1">sulfate adenylyltransferase</fullName>
        <ecNumber evidence="1">2.7.7.4</ecNumber>
    </recommendedName>
</protein>
<keyword evidence="3" id="KW-0548">Nucleotidyltransferase</keyword>
<evidence type="ECO:0000256" key="1">
    <source>
        <dbReference type="ARBA" id="ARBA00012391"/>
    </source>
</evidence>
<dbReference type="GO" id="GO:0016301">
    <property type="term" value="F:kinase activity"/>
    <property type="evidence" value="ECO:0007669"/>
    <property type="project" value="UniProtKB-KW"/>
</dbReference>
<dbReference type="GO" id="GO:0006790">
    <property type="term" value="P:sulfur compound metabolic process"/>
    <property type="evidence" value="ECO:0007669"/>
    <property type="project" value="InterPro"/>
</dbReference>
<evidence type="ECO:0000256" key="4">
    <source>
        <dbReference type="ARBA" id="ARBA00022741"/>
    </source>
</evidence>
<keyword evidence="8" id="KW-0418">Kinase</keyword>
<keyword evidence="5" id="KW-0067">ATP-binding</keyword>
<dbReference type="CDD" id="cd03695">
    <property type="entry name" value="CysN_NodQ_II"/>
    <property type="match status" value="1"/>
</dbReference>
<dbReference type="Pfam" id="PF01583">
    <property type="entry name" value="APS_kinase"/>
    <property type="match status" value="1"/>
</dbReference>
<evidence type="ECO:0000256" key="5">
    <source>
        <dbReference type="ARBA" id="ARBA00022840"/>
    </source>
</evidence>
<dbReference type="InterPro" id="IPR009000">
    <property type="entry name" value="Transl_B-barrel_sf"/>
</dbReference>
<dbReference type="AlphaFoldDB" id="Q3B2L8"/>
<dbReference type="InterPro" id="IPR054696">
    <property type="entry name" value="GTP-eEF1A_C"/>
</dbReference>